<evidence type="ECO:0000256" key="1">
    <source>
        <dbReference type="SAM" id="MobiDB-lite"/>
    </source>
</evidence>
<comment type="caution">
    <text evidence="3">The sequence shown here is derived from an EMBL/GenBank/DDBJ whole genome shotgun (WGS) entry which is preliminary data.</text>
</comment>
<feature type="region of interest" description="Disordered" evidence="1">
    <location>
        <begin position="203"/>
        <end position="227"/>
    </location>
</feature>
<reference evidence="3 4" key="1">
    <citation type="submission" date="2017-11" db="EMBL/GenBank/DDBJ databases">
        <title>Evolution of Phototrophy in the Chloroflexi Phylum Driven by Horizontal Gene Transfer.</title>
        <authorList>
            <person name="Ward L.M."/>
            <person name="Hemp J."/>
            <person name="Shih P.M."/>
            <person name="Mcglynn S.E."/>
            <person name="Fischer W."/>
        </authorList>
    </citation>
    <scope>NUCLEOTIDE SEQUENCE [LARGE SCALE GENOMIC DNA]</scope>
    <source>
        <strain evidence="3">CP1_1M</strain>
    </source>
</reference>
<keyword evidence="2" id="KW-1133">Transmembrane helix</keyword>
<proteinExistence type="predicted"/>
<evidence type="ECO:0000313" key="3">
    <source>
        <dbReference type="EMBL" id="PJF42122.1"/>
    </source>
</evidence>
<protein>
    <submittedName>
        <fullName evidence="3">Uncharacterized protein</fullName>
    </submittedName>
</protein>
<evidence type="ECO:0000256" key="2">
    <source>
        <dbReference type="SAM" id="Phobius"/>
    </source>
</evidence>
<accession>A0A2M8PX71</accession>
<dbReference type="Proteomes" id="UP000228947">
    <property type="component" value="Unassembled WGS sequence"/>
</dbReference>
<keyword evidence="2" id="KW-0812">Transmembrane</keyword>
<sequence length="302" mass="33060">MSGSNELDFFSQLFSQAAWLPLSIFLLGGLYLLLMAIIFRRAAERRRKARMALGELPSQQPAPTPDTPVASRLSRFMQAARLPEPDLDLLLGKPNLPAETTAPVPVPSASPVAVAHEESLPVPETILSEPISLPEDAVEVMRIWRDISDGSLIIQIGDQYYRHSAAISNPEQKRRFEAVVRTLSAMIGLPSAPLPKPIAATSAPAASAPAAEPPKRGLFGGKPKPAEPEPLGGIADQIEEFLQARLLASPQFSTRSIHVRPTLDHGVRIEVDGHFYDSVAEVIDPDVREFLINIMREWEARH</sequence>
<dbReference type="EMBL" id="PGTL01000032">
    <property type="protein sequence ID" value="PJF42122.1"/>
    <property type="molecule type" value="Genomic_DNA"/>
</dbReference>
<organism evidence="3 4">
    <name type="scientific">Candidatus Thermofonsia Clade 1 bacterium</name>
    <dbReference type="NCBI Taxonomy" id="2364210"/>
    <lineage>
        <taxon>Bacteria</taxon>
        <taxon>Bacillati</taxon>
        <taxon>Chloroflexota</taxon>
        <taxon>Candidatus Thermofontia</taxon>
        <taxon>Candidatus Thermofonsia Clade 1</taxon>
    </lineage>
</organism>
<dbReference type="AlphaFoldDB" id="A0A2M8PX71"/>
<keyword evidence="2" id="KW-0472">Membrane</keyword>
<gene>
    <name evidence="3" type="ORF">CUN50_05315</name>
</gene>
<evidence type="ECO:0000313" key="4">
    <source>
        <dbReference type="Proteomes" id="UP000228947"/>
    </source>
</evidence>
<feature type="transmembrane region" description="Helical" evidence="2">
    <location>
        <begin position="20"/>
        <end position="39"/>
    </location>
</feature>
<name>A0A2M8PX71_9CHLR</name>